<keyword evidence="2" id="KW-1185">Reference proteome</keyword>
<proteinExistence type="predicted"/>
<evidence type="ECO:0000313" key="2">
    <source>
        <dbReference type="Proteomes" id="UP000821853"/>
    </source>
</evidence>
<gene>
    <name evidence="1" type="ORF">HPB48_017341</name>
</gene>
<evidence type="ECO:0000313" key="1">
    <source>
        <dbReference type="EMBL" id="KAH9380549.1"/>
    </source>
</evidence>
<dbReference type="VEuPathDB" id="VectorBase:HLOH_047290"/>
<sequence>MFQISFPDSAAAPVGASYSSSTLAAMPPGASDLLESRRARPPGQAVATESASNLCYAVLQQPYDSGPEETGVGSGRGSRLFPWATETATTSQIAMSCVGVHGSPHERLPRQHLDDPPSNKSCYTSHAVGTGQSENLLTTSLPQYAMRPIQASREDHRVFRLCSRHGSGGELSAQRHGYRVRRGGANKCGFPHQPQQRQQHENRRPASKIVKVFLACLYHSSAVRIAGRRRAATRAVYWWHHFEGAHVMQRSSANDALVIQKARSFATGRTARQTRSFTRTRQVAVICADEGEDSCEMKDQTSGYGEQNMTPLHAFKGLHNRDGDAVIPYEDEVPSTGAPGTRVPE</sequence>
<dbReference type="Proteomes" id="UP000821853">
    <property type="component" value="Chromosome 8"/>
</dbReference>
<comment type="caution">
    <text evidence="1">The sequence shown here is derived from an EMBL/GenBank/DDBJ whole genome shotgun (WGS) entry which is preliminary data.</text>
</comment>
<protein>
    <submittedName>
        <fullName evidence="1">Uncharacterized protein</fullName>
    </submittedName>
</protein>
<dbReference type="AlphaFoldDB" id="A0A9J6GYK3"/>
<dbReference type="EMBL" id="JABSTR010000010">
    <property type="protein sequence ID" value="KAH9380549.1"/>
    <property type="molecule type" value="Genomic_DNA"/>
</dbReference>
<accession>A0A9J6GYK3</accession>
<reference evidence="1 2" key="1">
    <citation type="journal article" date="2020" name="Cell">
        <title>Large-Scale Comparative Analyses of Tick Genomes Elucidate Their Genetic Diversity and Vector Capacities.</title>
        <authorList>
            <consortium name="Tick Genome and Microbiome Consortium (TIGMIC)"/>
            <person name="Jia N."/>
            <person name="Wang J."/>
            <person name="Shi W."/>
            <person name="Du L."/>
            <person name="Sun Y."/>
            <person name="Zhan W."/>
            <person name="Jiang J.F."/>
            <person name="Wang Q."/>
            <person name="Zhang B."/>
            <person name="Ji P."/>
            <person name="Bell-Sakyi L."/>
            <person name="Cui X.M."/>
            <person name="Yuan T.T."/>
            <person name="Jiang B.G."/>
            <person name="Yang W.F."/>
            <person name="Lam T.T."/>
            <person name="Chang Q.C."/>
            <person name="Ding S.J."/>
            <person name="Wang X.J."/>
            <person name="Zhu J.G."/>
            <person name="Ruan X.D."/>
            <person name="Zhao L."/>
            <person name="Wei J.T."/>
            <person name="Ye R.Z."/>
            <person name="Que T.C."/>
            <person name="Du C.H."/>
            <person name="Zhou Y.H."/>
            <person name="Cheng J.X."/>
            <person name="Dai P.F."/>
            <person name="Guo W.B."/>
            <person name="Han X.H."/>
            <person name="Huang E.J."/>
            <person name="Li L.F."/>
            <person name="Wei W."/>
            <person name="Gao Y.C."/>
            <person name="Liu J.Z."/>
            <person name="Shao H.Z."/>
            <person name="Wang X."/>
            <person name="Wang C.C."/>
            <person name="Yang T.C."/>
            <person name="Huo Q.B."/>
            <person name="Li W."/>
            <person name="Chen H.Y."/>
            <person name="Chen S.E."/>
            <person name="Zhou L.G."/>
            <person name="Ni X.B."/>
            <person name="Tian J.H."/>
            <person name="Sheng Y."/>
            <person name="Liu T."/>
            <person name="Pan Y.S."/>
            <person name="Xia L.Y."/>
            <person name="Li J."/>
            <person name="Zhao F."/>
            <person name="Cao W.C."/>
        </authorList>
    </citation>
    <scope>NUCLEOTIDE SEQUENCE [LARGE SCALE GENOMIC DNA]</scope>
    <source>
        <strain evidence="1">HaeL-2018</strain>
    </source>
</reference>
<name>A0A9J6GYK3_HAELO</name>
<organism evidence="1 2">
    <name type="scientific">Haemaphysalis longicornis</name>
    <name type="common">Bush tick</name>
    <dbReference type="NCBI Taxonomy" id="44386"/>
    <lineage>
        <taxon>Eukaryota</taxon>
        <taxon>Metazoa</taxon>
        <taxon>Ecdysozoa</taxon>
        <taxon>Arthropoda</taxon>
        <taxon>Chelicerata</taxon>
        <taxon>Arachnida</taxon>
        <taxon>Acari</taxon>
        <taxon>Parasitiformes</taxon>
        <taxon>Ixodida</taxon>
        <taxon>Ixodoidea</taxon>
        <taxon>Ixodidae</taxon>
        <taxon>Haemaphysalinae</taxon>
        <taxon>Haemaphysalis</taxon>
    </lineage>
</organism>